<dbReference type="GO" id="GO:0035082">
    <property type="term" value="P:axoneme assembly"/>
    <property type="evidence" value="ECO:0007669"/>
    <property type="project" value="TreeGrafter"/>
</dbReference>
<dbReference type="Ensembl" id="ENSENLT00000039127.1">
    <property type="protein sequence ID" value="ENSENLP00000038110.1"/>
    <property type="gene ID" value="ENSENLG00000016490.1"/>
</dbReference>
<dbReference type="AlphaFoldDB" id="A0A665W2P6"/>
<evidence type="ECO:0008006" key="4">
    <source>
        <dbReference type="Google" id="ProtNLM"/>
    </source>
</evidence>
<evidence type="ECO:0000256" key="1">
    <source>
        <dbReference type="SAM" id="Coils"/>
    </source>
</evidence>
<dbReference type="OMA" id="NFLFQMG"/>
<keyword evidence="1" id="KW-0175">Coiled coil</keyword>
<dbReference type="Ensembl" id="ENSENLT00000039079.1">
    <property type="protein sequence ID" value="ENSENLP00000038061.1"/>
    <property type="gene ID" value="ENSENLG00000016463.1"/>
</dbReference>
<dbReference type="PANTHER" id="PTHR14604">
    <property type="entry name" value="WD40 REPEAT PF20"/>
    <property type="match status" value="1"/>
</dbReference>
<dbReference type="PANTHER" id="PTHR14604:SF3">
    <property type="entry name" value="SPERM-ASSOCIATED ANTIGEN 16 PROTEIN"/>
    <property type="match status" value="1"/>
</dbReference>
<keyword evidence="3" id="KW-1185">Reference proteome</keyword>
<dbReference type="InterPro" id="IPR050995">
    <property type="entry name" value="WD-F-box_domain-protein"/>
</dbReference>
<dbReference type="Proteomes" id="UP000472264">
    <property type="component" value="Chromosome 20"/>
</dbReference>
<sequence>ITVATSKTCSGWMCCEAMSATKKIYLEDDWSLTEGEESLEATVKAIQTRAEASARAASGPGTINTRKPEAVDDFLRNFLIQAGMTETLDCFQAEWTEMLHKGLVDAEQVGVVPEVYTDNQRLENQLKNAEREREEYRRAASAAAKTLDKARKARDFYRLQHKHVVQERNRLIGDIRKLKVQCDSYKPAVKRMTEKYLTVLKQIAAVSLERDKALEQCSITFLCRARTRGESYFVLKRFMMKLYQIH</sequence>
<accession>A0A665W2P6</accession>
<reference evidence="2" key="2">
    <citation type="submission" date="2025-05" db="UniProtKB">
        <authorList>
            <consortium name="Ensembl"/>
        </authorList>
    </citation>
    <scope>IDENTIFICATION</scope>
</reference>
<feature type="coiled-coil region" evidence="1">
    <location>
        <begin position="112"/>
        <end position="153"/>
    </location>
</feature>
<dbReference type="GO" id="GO:1990716">
    <property type="term" value="C:axonemal central apparatus"/>
    <property type="evidence" value="ECO:0007669"/>
    <property type="project" value="TreeGrafter"/>
</dbReference>
<evidence type="ECO:0000313" key="3">
    <source>
        <dbReference type="Proteomes" id="UP000472264"/>
    </source>
</evidence>
<protein>
    <recommendedName>
        <fullName evidence="4">Sperm associated antigen 16</fullName>
    </recommendedName>
</protein>
<proteinExistence type="predicted"/>
<name>A0A665W2P6_ECHNA</name>
<reference evidence="2" key="1">
    <citation type="submission" date="2021-04" db="EMBL/GenBank/DDBJ databases">
        <authorList>
            <consortium name="Wellcome Sanger Institute Data Sharing"/>
        </authorList>
    </citation>
    <scope>NUCLEOTIDE SEQUENCE [LARGE SCALE GENOMIC DNA]</scope>
</reference>
<evidence type="ECO:0000313" key="2">
    <source>
        <dbReference type="Ensembl" id="ENSENLP00000038110.1"/>
    </source>
</evidence>
<organism evidence="2 3">
    <name type="scientific">Echeneis naucrates</name>
    <name type="common">Live sharksucker</name>
    <dbReference type="NCBI Taxonomy" id="173247"/>
    <lineage>
        <taxon>Eukaryota</taxon>
        <taxon>Metazoa</taxon>
        <taxon>Chordata</taxon>
        <taxon>Craniata</taxon>
        <taxon>Vertebrata</taxon>
        <taxon>Euteleostomi</taxon>
        <taxon>Actinopterygii</taxon>
        <taxon>Neopterygii</taxon>
        <taxon>Teleostei</taxon>
        <taxon>Neoteleostei</taxon>
        <taxon>Acanthomorphata</taxon>
        <taxon>Carangaria</taxon>
        <taxon>Carangiformes</taxon>
        <taxon>Echeneidae</taxon>
        <taxon>Echeneis</taxon>
    </lineage>
</organism>